<evidence type="ECO:0000313" key="3">
    <source>
        <dbReference type="Proteomes" id="UP000070373"/>
    </source>
</evidence>
<feature type="domain" description="Non-structural maintenance of chromosome element 4 C-terminal" evidence="1">
    <location>
        <begin position="98"/>
        <end position="165"/>
    </location>
</feature>
<organism evidence="2 3">
    <name type="scientific">candidate division MSBL1 archaeon SCGC-AAA259E17</name>
    <dbReference type="NCBI Taxonomy" id="1698263"/>
    <lineage>
        <taxon>Archaea</taxon>
        <taxon>Methanobacteriati</taxon>
        <taxon>Methanobacteriota</taxon>
        <taxon>candidate division MSBL1</taxon>
    </lineage>
</organism>
<dbReference type="Pfam" id="PF08743">
    <property type="entry name" value="Nse4_C"/>
    <property type="match status" value="1"/>
</dbReference>
<dbReference type="InterPro" id="IPR014854">
    <property type="entry name" value="Nse4_C"/>
</dbReference>
<dbReference type="EMBL" id="LHXN01000075">
    <property type="protein sequence ID" value="KXA92141.1"/>
    <property type="molecule type" value="Genomic_DNA"/>
</dbReference>
<dbReference type="Proteomes" id="UP000070373">
    <property type="component" value="Unassembled WGS sequence"/>
</dbReference>
<gene>
    <name evidence="2" type="ORF">AKJ64_03900</name>
</gene>
<evidence type="ECO:0000313" key="2">
    <source>
        <dbReference type="EMBL" id="KXA92141.1"/>
    </source>
</evidence>
<sequence>DLSEKQLAYVLVNSWHPTVALECISRPGIEEAIDYWDNLEPISERGTELETNETSPEEISREELSEFGFESKEDFDEMIEKTWKDLKETVGEENQVSYWKFIDSDNFQETVKNAWLVSFMVSYGYAKIEIDPLEEEISLQPKERGNASERTGTSVPIAISLDDWKRRRGQNA</sequence>
<keyword evidence="3" id="KW-1185">Reference proteome</keyword>
<evidence type="ECO:0000259" key="1">
    <source>
        <dbReference type="Pfam" id="PF08743"/>
    </source>
</evidence>
<name>A0A133UD62_9EURY</name>
<reference evidence="2 3" key="1">
    <citation type="journal article" date="2016" name="Sci. Rep.">
        <title>Metabolic traits of an uncultured archaeal lineage -MSBL1- from brine pools of the Red Sea.</title>
        <authorList>
            <person name="Mwirichia R."/>
            <person name="Alam I."/>
            <person name="Rashid M."/>
            <person name="Vinu M."/>
            <person name="Ba-Alawi W."/>
            <person name="Anthony Kamau A."/>
            <person name="Kamanda Ngugi D."/>
            <person name="Goker M."/>
            <person name="Klenk H.P."/>
            <person name="Bajic V."/>
            <person name="Stingl U."/>
        </authorList>
    </citation>
    <scope>NUCLEOTIDE SEQUENCE [LARGE SCALE GENOMIC DNA]</scope>
    <source>
        <strain evidence="2">SCGC-AAA259E17</strain>
    </source>
</reference>
<protein>
    <recommendedName>
        <fullName evidence="1">Non-structural maintenance of chromosome element 4 C-terminal domain-containing protein</fullName>
    </recommendedName>
</protein>
<dbReference type="AlphaFoldDB" id="A0A133UD62"/>
<feature type="non-terminal residue" evidence="2">
    <location>
        <position position="1"/>
    </location>
</feature>
<accession>A0A133UD62</accession>
<comment type="caution">
    <text evidence="2">The sequence shown here is derived from an EMBL/GenBank/DDBJ whole genome shotgun (WGS) entry which is preliminary data.</text>
</comment>
<proteinExistence type="predicted"/>